<dbReference type="InterPro" id="IPR036388">
    <property type="entry name" value="WH-like_DNA-bd_sf"/>
</dbReference>
<accession>A0A5Q2QFW9</accession>
<protein>
    <submittedName>
        <fullName evidence="2">ROK family protein</fullName>
    </submittedName>
</protein>
<dbReference type="Proteomes" id="UP000388235">
    <property type="component" value="Chromosome"/>
</dbReference>
<comment type="similarity">
    <text evidence="1">Belongs to the ROK (NagC/XylR) family.</text>
</comment>
<evidence type="ECO:0000313" key="2">
    <source>
        <dbReference type="EMBL" id="QGG79905.1"/>
    </source>
</evidence>
<dbReference type="Gene3D" id="1.10.10.10">
    <property type="entry name" value="Winged helix-like DNA-binding domain superfamily/Winged helix DNA-binding domain"/>
    <property type="match status" value="1"/>
</dbReference>
<dbReference type="EMBL" id="CP045871">
    <property type="protein sequence ID" value="QGG79905.1"/>
    <property type="molecule type" value="Genomic_DNA"/>
</dbReference>
<reference evidence="2 3" key="1">
    <citation type="submission" date="2019-11" db="EMBL/GenBank/DDBJ databases">
        <authorList>
            <person name="Khan S.A."/>
            <person name="Jeon C.O."/>
            <person name="Chun B.H."/>
        </authorList>
    </citation>
    <scope>NUCLEOTIDE SEQUENCE [LARGE SCALE GENOMIC DNA]</scope>
    <source>
        <strain evidence="2 3">IMCC 1097</strain>
    </source>
</reference>
<sequence length="393" mass="41734">MISPAGDKRGSNQVAVRQYNERLVLQTVRIKGPSSKAQIARYTGLTAQTVAGIISEFEDEGLLRRGQALKGKVGQPSIPFELNPNGGLAIGVHIGRRSTEVVLTNLTGNILARKQDVYLHPDPVKIARFVRGCRRQFSRRQIMKDSPLIGAGVCEPSGIGGWQAKLGAPQAILDAWQKVDFHAMLDDALDSPAVYCNDASAACAAELLFGDSDRLPNHLYVYIGSFVGGGLVINGNLFLGRTGNAGAIGSLPMRRADPLQLIDCASLIQLEAALVENGQGATALWQDASAWATHRPLVEHWITSAAPSLAMAVTSATALLELDGVVVDGAFPDWVCSALCDAIRAECETLNQEGISPTPLFAGRLGQDARALGSAALPLLSNFSPDHQSLLKA</sequence>
<dbReference type="SUPFAM" id="SSF46785">
    <property type="entry name" value="Winged helix' DNA-binding domain"/>
    <property type="match status" value="1"/>
</dbReference>
<evidence type="ECO:0000313" key="3">
    <source>
        <dbReference type="Proteomes" id="UP000388235"/>
    </source>
</evidence>
<dbReference type="AlphaFoldDB" id="A0A5Q2QFW9"/>
<proteinExistence type="inferred from homology"/>
<dbReference type="PANTHER" id="PTHR18964:SF149">
    <property type="entry name" value="BIFUNCTIONAL UDP-N-ACETYLGLUCOSAMINE 2-EPIMERASE_N-ACETYLMANNOSAMINE KINASE"/>
    <property type="match status" value="1"/>
</dbReference>
<dbReference type="OrthoDB" id="8595273at2"/>
<dbReference type="InterPro" id="IPR036390">
    <property type="entry name" value="WH_DNA-bd_sf"/>
</dbReference>
<dbReference type="SUPFAM" id="SSF53067">
    <property type="entry name" value="Actin-like ATPase domain"/>
    <property type="match status" value="1"/>
</dbReference>
<dbReference type="RefSeq" id="WP_153713409.1">
    <property type="nucleotide sequence ID" value="NZ_CP045871.1"/>
</dbReference>
<dbReference type="Gene3D" id="3.30.420.40">
    <property type="match status" value="2"/>
</dbReference>
<organism evidence="2 3">
    <name type="scientific">Litorivicinus lipolyticus</name>
    <dbReference type="NCBI Taxonomy" id="418701"/>
    <lineage>
        <taxon>Bacteria</taxon>
        <taxon>Pseudomonadati</taxon>
        <taxon>Pseudomonadota</taxon>
        <taxon>Gammaproteobacteria</taxon>
        <taxon>Oceanospirillales</taxon>
        <taxon>Litorivicinaceae</taxon>
        <taxon>Litorivicinus</taxon>
    </lineage>
</organism>
<dbReference type="InterPro" id="IPR043129">
    <property type="entry name" value="ATPase_NBD"/>
</dbReference>
<keyword evidence="3" id="KW-1185">Reference proteome</keyword>
<dbReference type="PANTHER" id="PTHR18964">
    <property type="entry name" value="ROK (REPRESSOR, ORF, KINASE) FAMILY"/>
    <property type="match status" value="1"/>
</dbReference>
<dbReference type="KEGG" id="llp:GH975_04660"/>
<evidence type="ECO:0000256" key="1">
    <source>
        <dbReference type="ARBA" id="ARBA00006479"/>
    </source>
</evidence>
<gene>
    <name evidence="2" type="ORF">GH975_04660</name>
</gene>
<dbReference type="Pfam" id="PF00480">
    <property type="entry name" value="ROK"/>
    <property type="match status" value="1"/>
</dbReference>
<dbReference type="InterPro" id="IPR000600">
    <property type="entry name" value="ROK"/>
</dbReference>
<name>A0A5Q2QFW9_9GAMM</name>